<evidence type="ECO:0000256" key="2">
    <source>
        <dbReference type="ARBA" id="ARBA00006171"/>
    </source>
</evidence>
<evidence type="ECO:0000256" key="4">
    <source>
        <dbReference type="ARBA" id="ARBA00022842"/>
    </source>
</evidence>
<gene>
    <name evidence="5" type="ORF">EZJ58_3596</name>
</gene>
<dbReference type="PANTHER" id="PTHR46193">
    <property type="entry name" value="6-PHOSPHOGLUCONATE PHOSPHATASE"/>
    <property type="match status" value="1"/>
</dbReference>
<dbReference type="Gene3D" id="1.10.150.240">
    <property type="entry name" value="Putative phosphatase, domain 2"/>
    <property type="match status" value="1"/>
</dbReference>
<comment type="caution">
    <text evidence="5">The sequence shown here is derived from an EMBL/GenBank/DDBJ whole genome shotgun (WGS) entry which is preliminary data.</text>
</comment>
<keyword evidence="4" id="KW-0460">Magnesium</keyword>
<dbReference type="RefSeq" id="WP_132924118.1">
    <property type="nucleotide sequence ID" value="NZ_SJOI01000001.1"/>
</dbReference>
<dbReference type="CDD" id="cd07526">
    <property type="entry name" value="HAD_BPGM_like"/>
    <property type="match status" value="1"/>
</dbReference>
<dbReference type="OrthoDB" id="9800058at2"/>
<dbReference type="NCBIfam" id="TIGR01509">
    <property type="entry name" value="HAD-SF-IA-v3"/>
    <property type="match status" value="1"/>
</dbReference>
<reference evidence="5 6" key="1">
    <citation type="submission" date="2019-02" db="EMBL/GenBank/DDBJ databases">
        <title>Investigation of anaerobic lignin degradation for improved lignocellulosic biofuels.</title>
        <authorList>
            <person name="Deangelis K."/>
        </authorList>
    </citation>
    <scope>NUCLEOTIDE SEQUENCE [LARGE SCALE GENOMIC DNA]</scope>
    <source>
        <strain evidence="5 6">159R</strain>
    </source>
</reference>
<evidence type="ECO:0000256" key="3">
    <source>
        <dbReference type="ARBA" id="ARBA00022723"/>
    </source>
</evidence>
<dbReference type="SFLD" id="SFLDS00003">
    <property type="entry name" value="Haloacid_Dehalogenase"/>
    <property type="match status" value="1"/>
</dbReference>
<dbReference type="EMBL" id="SJOI01000001">
    <property type="protein sequence ID" value="TCL05415.1"/>
    <property type="molecule type" value="Genomic_DNA"/>
</dbReference>
<evidence type="ECO:0000313" key="5">
    <source>
        <dbReference type="EMBL" id="TCL05415.1"/>
    </source>
</evidence>
<dbReference type="InterPro" id="IPR036412">
    <property type="entry name" value="HAD-like_sf"/>
</dbReference>
<dbReference type="SUPFAM" id="SSF56784">
    <property type="entry name" value="HAD-like"/>
    <property type="match status" value="1"/>
</dbReference>
<organism evidence="5 6">
    <name type="scientific">Sodalis ligni</name>
    <dbReference type="NCBI Taxonomy" id="2697027"/>
    <lineage>
        <taxon>Bacteria</taxon>
        <taxon>Pseudomonadati</taxon>
        <taxon>Pseudomonadota</taxon>
        <taxon>Gammaproteobacteria</taxon>
        <taxon>Enterobacterales</taxon>
        <taxon>Bruguierivoracaceae</taxon>
        <taxon>Sodalis</taxon>
    </lineage>
</organism>
<dbReference type="InterPro" id="IPR023198">
    <property type="entry name" value="PGP-like_dom2"/>
</dbReference>
<dbReference type="PANTHER" id="PTHR46193:SF10">
    <property type="entry name" value="6-PHOSPHOGLUCONATE PHOSPHATASE"/>
    <property type="match status" value="1"/>
</dbReference>
<dbReference type="SFLD" id="SFLDG01129">
    <property type="entry name" value="C1.5:_HAD__Beta-PGM__Phosphata"/>
    <property type="match status" value="1"/>
</dbReference>
<dbReference type="Pfam" id="PF13419">
    <property type="entry name" value="HAD_2"/>
    <property type="match status" value="1"/>
</dbReference>
<evidence type="ECO:0000313" key="6">
    <source>
        <dbReference type="Proteomes" id="UP000294555"/>
    </source>
</evidence>
<dbReference type="GO" id="GO:0016787">
    <property type="term" value="F:hydrolase activity"/>
    <property type="evidence" value="ECO:0007669"/>
    <property type="project" value="UniProtKB-KW"/>
</dbReference>
<keyword evidence="5" id="KW-0378">Hydrolase</keyword>
<dbReference type="Gene3D" id="3.40.50.1000">
    <property type="entry name" value="HAD superfamily/HAD-like"/>
    <property type="match status" value="1"/>
</dbReference>
<dbReference type="AlphaFoldDB" id="A0A4R1NCX8"/>
<dbReference type="InterPro" id="IPR023214">
    <property type="entry name" value="HAD_sf"/>
</dbReference>
<name>A0A4R1NCX8_9GAMM</name>
<proteinExistence type="inferred from homology"/>
<dbReference type="InterPro" id="IPR041492">
    <property type="entry name" value="HAD_2"/>
</dbReference>
<dbReference type="InterPro" id="IPR006439">
    <property type="entry name" value="HAD-SF_hydro_IA"/>
</dbReference>
<protein>
    <submittedName>
        <fullName evidence="5">HAD superfamily hydrolase (TIGR01509 family)</fullName>
    </submittedName>
</protein>
<dbReference type="InterPro" id="IPR051600">
    <property type="entry name" value="Beta-PGM-like"/>
</dbReference>
<keyword evidence="3" id="KW-0479">Metal-binding</keyword>
<keyword evidence="6" id="KW-1185">Reference proteome</keyword>
<accession>A0A4R1NCX8</accession>
<sequence length="227" mass="25716">MTDISCVLFDCDGTLVDSEILCCEAYVILFARYGIHITLEQVVKEFKGIKLYEIIDRVKQRYPLYQRVDILETEYRAEVARLFDERLVPIEGIRELLQQIIVPLAVVSNGPVSKMQHSLGLTELLPFFKNRLYSGYDLQRWKPDPAIIYHAAAQLQVPVNQCLLVEDSAAGTQAGIAAGIPVFYYCADPLNPPIDHPLVTRFDAMGQLPALWHERGWILTRTPSALI</sequence>
<dbReference type="NCBIfam" id="NF007854">
    <property type="entry name" value="PRK10563.1"/>
    <property type="match status" value="1"/>
</dbReference>
<evidence type="ECO:0000256" key="1">
    <source>
        <dbReference type="ARBA" id="ARBA00001946"/>
    </source>
</evidence>
<dbReference type="Proteomes" id="UP000294555">
    <property type="component" value="Unassembled WGS sequence"/>
</dbReference>
<comment type="similarity">
    <text evidence="2">Belongs to the HAD-like hydrolase superfamily. CbbY/CbbZ/Gph/YieH family.</text>
</comment>
<comment type="cofactor">
    <cofactor evidence="1">
        <name>Mg(2+)</name>
        <dbReference type="ChEBI" id="CHEBI:18420"/>
    </cofactor>
</comment>
<dbReference type="GO" id="GO:0046872">
    <property type="term" value="F:metal ion binding"/>
    <property type="evidence" value="ECO:0007669"/>
    <property type="project" value="UniProtKB-KW"/>
</dbReference>